<dbReference type="SUPFAM" id="SSF51735">
    <property type="entry name" value="NAD(P)-binding Rossmann-fold domains"/>
    <property type="match status" value="1"/>
</dbReference>
<accession>A0A0R0CGD6</accession>
<evidence type="ECO:0000313" key="2">
    <source>
        <dbReference type="Proteomes" id="UP000052052"/>
    </source>
</evidence>
<dbReference type="PATRIC" id="fig|344882.3.peg.406"/>
<dbReference type="EMBL" id="LDJL01000011">
    <property type="protein sequence ID" value="KRG68845.1"/>
    <property type="molecule type" value="Genomic_DNA"/>
</dbReference>
<proteinExistence type="predicted"/>
<dbReference type="STRING" id="344882.ABB29_10175"/>
<dbReference type="RefSeq" id="WP_057658698.1">
    <property type="nucleotide sequence ID" value="NZ_LDJL01000011.1"/>
</dbReference>
<dbReference type="InterPro" id="IPR036291">
    <property type="entry name" value="NAD(P)-bd_dom_sf"/>
</dbReference>
<comment type="caution">
    <text evidence="1">The sequence shown here is derived from an EMBL/GenBank/DDBJ whole genome shotgun (WGS) entry which is preliminary data.</text>
</comment>
<protein>
    <recommendedName>
        <fullName evidence="3">Nucleoside-diphosphate sugar epimerase</fullName>
    </recommendedName>
</protein>
<reference evidence="1 2" key="1">
    <citation type="submission" date="2015-05" db="EMBL/GenBank/DDBJ databases">
        <title>Genome sequencing and analysis of members of genus Stenotrophomonas.</title>
        <authorList>
            <person name="Patil P.P."/>
            <person name="Midha S."/>
            <person name="Patil P.B."/>
        </authorList>
    </citation>
    <scope>NUCLEOTIDE SEQUENCE [LARGE SCALE GENOMIC DNA]</scope>
    <source>
        <strain evidence="1 2">DSM 21858</strain>
    </source>
</reference>
<name>A0A0R0CGD6_9GAMM</name>
<dbReference type="Gene3D" id="3.40.50.720">
    <property type="entry name" value="NAD(P)-binding Rossmann-like Domain"/>
    <property type="match status" value="1"/>
</dbReference>
<dbReference type="AlphaFoldDB" id="A0A0R0CGD6"/>
<keyword evidence="2" id="KW-1185">Reference proteome</keyword>
<dbReference type="PANTHER" id="PTHR14097:SF7">
    <property type="entry name" value="OXIDOREDUCTASE HTATIP2"/>
    <property type="match status" value="1"/>
</dbReference>
<gene>
    <name evidence="1" type="ORF">ABB29_10175</name>
</gene>
<evidence type="ECO:0008006" key="3">
    <source>
        <dbReference type="Google" id="ProtNLM"/>
    </source>
</evidence>
<organism evidence="1 2">
    <name type="scientific">Pseudoxanthomonas dokdonensis</name>
    <dbReference type="NCBI Taxonomy" id="344882"/>
    <lineage>
        <taxon>Bacteria</taxon>
        <taxon>Pseudomonadati</taxon>
        <taxon>Pseudomonadota</taxon>
        <taxon>Gammaproteobacteria</taxon>
        <taxon>Lysobacterales</taxon>
        <taxon>Lysobacteraceae</taxon>
        <taxon>Pseudoxanthomonas</taxon>
    </lineage>
</organism>
<dbReference type="Proteomes" id="UP000052052">
    <property type="component" value="Unassembled WGS sequence"/>
</dbReference>
<evidence type="ECO:0000313" key="1">
    <source>
        <dbReference type="EMBL" id="KRG68845.1"/>
    </source>
</evidence>
<sequence length="239" mass="26105">MDESRQATADVLFAGATGLVGGLAMPGLLARAQSAGFDIWSPVRRETGLRHPRLRGIRCDLPSTAGQRYVEQWLQQGQARLDVFACCLGTTLKAAGSRQAFEAVDLELVLRLARLAHQHGARHAVVMSSVGASPRSRSFYLRVKGRMEQELGQVGFQRIDILRPSLLLGHRSQPRGGEQLGQRLSRLYNGLLLGPLRDYRAIPAQTVAEALVELCRQSGNGIHVHHHDALLALARGASR</sequence>
<dbReference type="PANTHER" id="PTHR14097">
    <property type="entry name" value="OXIDOREDUCTASE HTATIP2"/>
    <property type="match status" value="1"/>
</dbReference>